<dbReference type="FunFam" id="3.30.40.10:FF:000316">
    <property type="entry name" value="E3 ubiquitin-protein ligase RNF180"/>
    <property type="match status" value="1"/>
</dbReference>
<dbReference type="EMBL" id="JAUPFM010000011">
    <property type="protein sequence ID" value="KAK2837127.1"/>
    <property type="molecule type" value="Genomic_DNA"/>
</dbReference>
<evidence type="ECO:0000256" key="10">
    <source>
        <dbReference type="ARBA" id="ARBA00022771"/>
    </source>
</evidence>
<evidence type="ECO:0000256" key="23">
    <source>
        <dbReference type="SAM" id="MobiDB-lite"/>
    </source>
</evidence>
<feature type="compositionally biased region" description="Basic and acidic residues" evidence="23">
    <location>
        <begin position="76"/>
        <end position="98"/>
    </location>
</feature>
<feature type="region of interest" description="Disordered" evidence="23">
    <location>
        <begin position="298"/>
        <end position="340"/>
    </location>
</feature>
<dbReference type="PROSITE" id="PS00518">
    <property type="entry name" value="ZF_RING_1"/>
    <property type="match status" value="1"/>
</dbReference>
<evidence type="ECO:0000256" key="1">
    <source>
        <dbReference type="ARBA" id="ARBA00000900"/>
    </source>
</evidence>
<evidence type="ECO:0000256" key="19">
    <source>
        <dbReference type="ARBA" id="ARBA00067421"/>
    </source>
</evidence>
<comment type="caution">
    <text evidence="26">The sequence shown here is derived from an EMBL/GenBank/DDBJ whole genome shotgun (WGS) entry which is preliminary data.</text>
</comment>
<evidence type="ECO:0000256" key="14">
    <source>
        <dbReference type="ARBA" id="ARBA00022989"/>
    </source>
</evidence>
<dbReference type="GO" id="GO:0000209">
    <property type="term" value="P:protein polyubiquitination"/>
    <property type="evidence" value="ECO:0007669"/>
    <property type="project" value="InterPro"/>
</dbReference>
<keyword evidence="27" id="KW-1185">Reference proteome</keyword>
<feature type="compositionally biased region" description="Basic residues" evidence="23">
    <location>
        <begin position="106"/>
        <end position="118"/>
    </location>
</feature>
<keyword evidence="16" id="KW-0539">Nucleus</keyword>
<evidence type="ECO:0000313" key="26">
    <source>
        <dbReference type="EMBL" id="KAK2837127.1"/>
    </source>
</evidence>
<evidence type="ECO:0000256" key="12">
    <source>
        <dbReference type="ARBA" id="ARBA00022824"/>
    </source>
</evidence>
<evidence type="ECO:0000256" key="24">
    <source>
        <dbReference type="SAM" id="Phobius"/>
    </source>
</evidence>
<comment type="pathway">
    <text evidence="4">Protein modification; protein ubiquitination.</text>
</comment>
<evidence type="ECO:0000256" key="13">
    <source>
        <dbReference type="ARBA" id="ARBA00022833"/>
    </source>
</evidence>
<keyword evidence="13" id="KW-0862">Zinc</keyword>
<evidence type="ECO:0000256" key="21">
    <source>
        <dbReference type="ARBA" id="ARBA00080502"/>
    </source>
</evidence>
<dbReference type="SUPFAM" id="SSF57850">
    <property type="entry name" value="RING/U-box"/>
    <property type="match status" value="1"/>
</dbReference>
<comment type="subcellular location">
    <subcellularLocation>
        <location evidence="3">Endoplasmic reticulum membrane</location>
        <topology evidence="3">Single-pass membrane protein</topology>
    </subcellularLocation>
    <subcellularLocation>
        <location evidence="2">Nucleus envelope</location>
    </subcellularLocation>
</comment>
<organism evidence="26 27">
    <name type="scientific">Channa striata</name>
    <name type="common">Snakehead murrel</name>
    <name type="synonym">Ophicephalus striatus</name>
    <dbReference type="NCBI Taxonomy" id="64152"/>
    <lineage>
        <taxon>Eukaryota</taxon>
        <taxon>Metazoa</taxon>
        <taxon>Chordata</taxon>
        <taxon>Craniata</taxon>
        <taxon>Vertebrata</taxon>
        <taxon>Euteleostomi</taxon>
        <taxon>Actinopterygii</taxon>
        <taxon>Neopterygii</taxon>
        <taxon>Teleostei</taxon>
        <taxon>Neoteleostei</taxon>
        <taxon>Acanthomorphata</taxon>
        <taxon>Anabantaria</taxon>
        <taxon>Anabantiformes</taxon>
        <taxon>Channoidei</taxon>
        <taxon>Channidae</taxon>
        <taxon>Channa</taxon>
    </lineage>
</organism>
<evidence type="ECO:0000256" key="11">
    <source>
        <dbReference type="ARBA" id="ARBA00022786"/>
    </source>
</evidence>
<evidence type="ECO:0000256" key="17">
    <source>
        <dbReference type="ARBA" id="ARBA00058659"/>
    </source>
</evidence>
<feature type="region of interest" description="Disordered" evidence="23">
    <location>
        <begin position="224"/>
        <end position="264"/>
    </location>
</feature>
<dbReference type="GO" id="GO:0031624">
    <property type="term" value="F:ubiquitin conjugating enzyme binding"/>
    <property type="evidence" value="ECO:0007669"/>
    <property type="project" value="TreeGrafter"/>
</dbReference>
<keyword evidence="8 24" id="KW-0812">Transmembrane</keyword>
<dbReference type="Gene3D" id="3.30.40.10">
    <property type="entry name" value="Zinc/RING finger domain, C3HC4 (zinc finger)"/>
    <property type="match status" value="1"/>
</dbReference>
<dbReference type="Pfam" id="PF13639">
    <property type="entry name" value="zf-RING_2"/>
    <property type="match status" value="1"/>
</dbReference>
<keyword evidence="7" id="KW-0808">Transferase</keyword>
<dbReference type="PANTHER" id="PTHR46717:SF1">
    <property type="entry name" value="E3 UBIQUITIN-PROTEIN LIGASE RNF180"/>
    <property type="match status" value="1"/>
</dbReference>
<dbReference type="PROSITE" id="PS50089">
    <property type="entry name" value="ZF_RING_2"/>
    <property type="match status" value="1"/>
</dbReference>
<evidence type="ECO:0000313" key="27">
    <source>
        <dbReference type="Proteomes" id="UP001187415"/>
    </source>
</evidence>
<evidence type="ECO:0000256" key="5">
    <source>
        <dbReference type="ARBA" id="ARBA00012483"/>
    </source>
</evidence>
<dbReference type="EC" id="2.3.2.27" evidence="5"/>
<dbReference type="InterPro" id="IPR017907">
    <property type="entry name" value="Znf_RING_CS"/>
</dbReference>
<feature type="compositionally biased region" description="Basic residues" evidence="23">
    <location>
        <begin position="298"/>
        <end position="312"/>
    </location>
</feature>
<evidence type="ECO:0000256" key="22">
    <source>
        <dbReference type="PROSITE-ProRule" id="PRU00175"/>
    </source>
</evidence>
<evidence type="ECO:0000256" key="7">
    <source>
        <dbReference type="ARBA" id="ARBA00022679"/>
    </source>
</evidence>
<protein>
    <recommendedName>
        <fullName evidence="19">E3 ubiquitin-protein ligase RNF180</fullName>
        <ecNumber evidence="5">2.3.2.27</ecNumber>
    </recommendedName>
    <alternativeName>
        <fullName evidence="21">RING finger protein 180</fullName>
    </alternativeName>
    <alternativeName>
        <fullName evidence="20">RING-type E3 ubiquitin transferase RNF180</fullName>
    </alternativeName>
</protein>
<dbReference type="GO" id="GO:0008270">
    <property type="term" value="F:zinc ion binding"/>
    <property type="evidence" value="ECO:0007669"/>
    <property type="project" value="UniProtKB-KW"/>
</dbReference>
<comment type="catalytic activity">
    <reaction evidence="1">
        <text>S-ubiquitinyl-[E2 ubiquitin-conjugating enzyme]-L-cysteine + [acceptor protein]-L-lysine = [E2 ubiquitin-conjugating enzyme]-L-cysteine + N(6)-ubiquitinyl-[acceptor protein]-L-lysine.</text>
        <dbReference type="EC" id="2.3.2.27"/>
    </reaction>
</comment>
<dbReference type="InterPro" id="IPR033263">
    <property type="entry name" value="RNF180"/>
</dbReference>
<keyword evidence="11" id="KW-0833">Ubl conjugation pathway</keyword>
<accession>A0AA88SHM3</accession>
<feature type="compositionally biased region" description="Low complexity" evidence="23">
    <location>
        <begin position="183"/>
        <end position="201"/>
    </location>
</feature>
<keyword evidence="9" id="KW-0479">Metal-binding</keyword>
<evidence type="ECO:0000256" key="2">
    <source>
        <dbReference type="ARBA" id="ARBA00004259"/>
    </source>
</evidence>
<keyword evidence="6" id="KW-0597">Phosphoprotein</keyword>
<comment type="subunit">
    <text evidence="18">Interacts with ZIC2.</text>
</comment>
<dbReference type="AlphaFoldDB" id="A0AA88SHM3"/>
<keyword evidence="15 24" id="KW-0472">Membrane</keyword>
<proteinExistence type="predicted"/>
<evidence type="ECO:0000256" key="16">
    <source>
        <dbReference type="ARBA" id="ARBA00023242"/>
    </source>
</evidence>
<sequence>MSFHVEASGVNGSGRVGACESEDDGKDNTTKKTCKPCSKPARHRLECADPAEEGGSNSGGQLMRPTLPGRKAHKKSCSEDNKGRKAEQIQSRDEEGKNVELVVGRKGGKQSQRKTTRTGKHEDVAQNSTESLSGSNSDIQLNSTSEHLCPKPGCSRPGLLHLKAQSPHLRRRVMSSDPPQPPIQTSSTSLSPPRFSSRTSTGDLQCSSSSLSREPDRFWVKVRTEAAAEQSSPSHHIQTHIPSLTSPELGDEEEGVEVEDVEEESRGVMEVMSQTVTLVGMPPCVPFGERRMTKREKNRIKCLRRKQRRRERWRQSQQESRQSSTGNPSSSSSEEEEDTRTRDRDGYICAVCLDVYFSPYMCHPCNHIFCEPCLRTLAKNSPTNTPCPLCRTVITHVFFQKELNQTAKTFFPKEYLSRFQRQSSPIARRQFPHGGGYRMDPMDFEDHPRGWRFDMDMVIIYIYSVNWVIGFLIFCFLCYLFFPSF</sequence>
<dbReference type="InterPro" id="IPR001841">
    <property type="entry name" value="Znf_RING"/>
</dbReference>
<dbReference type="PANTHER" id="PTHR46717">
    <property type="entry name" value="E3 UBIQUITIN-PROTEIN LIGASE RNF180"/>
    <property type="match status" value="1"/>
</dbReference>
<dbReference type="InterPro" id="IPR013083">
    <property type="entry name" value="Znf_RING/FYVE/PHD"/>
</dbReference>
<evidence type="ECO:0000256" key="9">
    <source>
        <dbReference type="ARBA" id="ARBA00022723"/>
    </source>
</evidence>
<evidence type="ECO:0000256" key="18">
    <source>
        <dbReference type="ARBA" id="ARBA00062709"/>
    </source>
</evidence>
<evidence type="ECO:0000259" key="25">
    <source>
        <dbReference type="PROSITE" id="PS50089"/>
    </source>
</evidence>
<gene>
    <name evidence="26" type="ORF">Q5P01_014339</name>
</gene>
<dbReference type="GO" id="GO:0061630">
    <property type="term" value="F:ubiquitin protein ligase activity"/>
    <property type="evidence" value="ECO:0007669"/>
    <property type="project" value="UniProtKB-EC"/>
</dbReference>
<dbReference type="GO" id="GO:0042415">
    <property type="term" value="P:norepinephrine metabolic process"/>
    <property type="evidence" value="ECO:0007669"/>
    <property type="project" value="TreeGrafter"/>
</dbReference>
<evidence type="ECO:0000256" key="6">
    <source>
        <dbReference type="ARBA" id="ARBA00022553"/>
    </source>
</evidence>
<keyword evidence="14 24" id="KW-1133">Transmembrane helix</keyword>
<reference evidence="26" key="1">
    <citation type="submission" date="2023-07" db="EMBL/GenBank/DDBJ databases">
        <title>Chromosome-level Genome Assembly of Striped Snakehead (Channa striata).</title>
        <authorList>
            <person name="Liu H."/>
        </authorList>
    </citation>
    <scope>NUCLEOTIDE SEQUENCE</scope>
    <source>
        <strain evidence="26">Gz</strain>
        <tissue evidence="26">Muscle</tissue>
    </source>
</reference>
<dbReference type="GO" id="GO:0042428">
    <property type="term" value="P:serotonin metabolic process"/>
    <property type="evidence" value="ECO:0007669"/>
    <property type="project" value="TreeGrafter"/>
</dbReference>
<dbReference type="CDD" id="cd16554">
    <property type="entry name" value="RING-HC_RNF180"/>
    <property type="match status" value="1"/>
</dbReference>
<dbReference type="GO" id="GO:0005635">
    <property type="term" value="C:nuclear envelope"/>
    <property type="evidence" value="ECO:0007669"/>
    <property type="project" value="UniProtKB-SubCell"/>
</dbReference>
<feature type="compositionally biased region" description="Acidic residues" evidence="23">
    <location>
        <begin position="249"/>
        <end position="263"/>
    </location>
</feature>
<dbReference type="SMART" id="SM00184">
    <property type="entry name" value="RING"/>
    <property type="match status" value="1"/>
</dbReference>
<evidence type="ECO:0000256" key="4">
    <source>
        <dbReference type="ARBA" id="ARBA00004906"/>
    </source>
</evidence>
<evidence type="ECO:0000256" key="20">
    <source>
        <dbReference type="ARBA" id="ARBA00079826"/>
    </source>
</evidence>
<feature type="region of interest" description="Disordered" evidence="23">
    <location>
        <begin position="1"/>
        <end position="210"/>
    </location>
</feature>
<evidence type="ECO:0000256" key="3">
    <source>
        <dbReference type="ARBA" id="ARBA00004389"/>
    </source>
</evidence>
<name>A0AA88SHM3_CHASR</name>
<dbReference type="Pfam" id="PF19332">
    <property type="entry name" value="RNF180_C"/>
    <property type="match status" value="1"/>
</dbReference>
<keyword evidence="10 22" id="KW-0863">Zinc-finger</keyword>
<feature type="compositionally biased region" description="Polar residues" evidence="23">
    <location>
        <begin position="229"/>
        <end position="246"/>
    </location>
</feature>
<feature type="compositionally biased region" description="Polar residues" evidence="23">
    <location>
        <begin position="125"/>
        <end position="146"/>
    </location>
</feature>
<keyword evidence="12" id="KW-0256">Endoplasmic reticulum</keyword>
<dbReference type="InterPro" id="IPR045790">
    <property type="entry name" value="RNF180_C"/>
</dbReference>
<dbReference type="GO" id="GO:0032436">
    <property type="term" value="P:positive regulation of proteasomal ubiquitin-dependent protein catabolic process"/>
    <property type="evidence" value="ECO:0007669"/>
    <property type="project" value="TreeGrafter"/>
</dbReference>
<dbReference type="GO" id="GO:0005789">
    <property type="term" value="C:endoplasmic reticulum membrane"/>
    <property type="evidence" value="ECO:0007669"/>
    <property type="project" value="UniProtKB-SubCell"/>
</dbReference>
<evidence type="ECO:0000256" key="8">
    <source>
        <dbReference type="ARBA" id="ARBA00022692"/>
    </source>
</evidence>
<feature type="transmembrane region" description="Helical" evidence="24">
    <location>
        <begin position="458"/>
        <end position="482"/>
    </location>
</feature>
<evidence type="ECO:0000256" key="15">
    <source>
        <dbReference type="ARBA" id="ARBA00023136"/>
    </source>
</evidence>
<dbReference type="Proteomes" id="UP001187415">
    <property type="component" value="Unassembled WGS sequence"/>
</dbReference>
<comment type="function">
    <text evidence="17">E3 ubiquitin-protein ligase which promotes polyubiquitination and degradation by the proteasome pathway of ZIC2.</text>
</comment>
<feature type="compositionally biased region" description="Low complexity" evidence="23">
    <location>
        <begin position="315"/>
        <end position="332"/>
    </location>
</feature>
<feature type="domain" description="RING-type" evidence="25">
    <location>
        <begin position="349"/>
        <end position="391"/>
    </location>
</feature>